<name>A0AAN9A7S5_HALRR</name>
<proteinExistence type="predicted"/>
<evidence type="ECO:0000313" key="2">
    <source>
        <dbReference type="EMBL" id="KAK7077349.1"/>
    </source>
</evidence>
<feature type="non-terminal residue" evidence="2">
    <location>
        <position position="312"/>
    </location>
</feature>
<sequence>MIKEILTWRNNPSPRTPYRNKQAEVSDPNFSNTITSIESSYRSVILMNLSAIMDILKNTKFSTLPKYLWKRDPNITYQDLERIAENTQKKYAHAIAMNDACLLKLDGISRLLLKVLEGMKPSVAYAGKLQRFQSISVFHEIRRYIMVLETDIVTLRQMMYGDVICAEVCLELLERSQAFGRTGISVHAVLRELDIPDKIDKEALEENLVNTLVKRQFSEDLHIVGKNTRDTSLSARAHTSAFLTFVTTSRTRDTKLPAHVHEEHALPSKRINATLSSDDEKEIFATPSPPPPSFSNIALKTDSPSVEYQTTQ</sequence>
<protein>
    <submittedName>
        <fullName evidence="2">Uncharacterized protein</fullName>
    </submittedName>
</protein>
<keyword evidence="3" id="KW-1185">Reference proteome</keyword>
<feature type="region of interest" description="Disordered" evidence="1">
    <location>
        <begin position="270"/>
        <end position="312"/>
    </location>
</feature>
<reference evidence="2 3" key="1">
    <citation type="submission" date="2023-11" db="EMBL/GenBank/DDBJ databases">
        <title>Halocaridina rubra genome assembly.</title>
        <authorList>
            <person name="Smith C."/>
        </authorList>
    </citation>
    <scope>NUCLEOTIDE SEQUENCE [LARGE SCALE GENOMIC DNA]</scope>
    <source>
        <strain evidence="2">EP-1</strain>
        <tissue evidence="2">Whole</tissue>
    </source>
</reference>
<accession>A0AAN9A7S5</accession>
<evidence type="ECO:0000256" key="1">
    <source>
        <dbReference type="SAM" id="MobiDB-lite"/>
    </source>
</evidence>
<comment type="caution">
    <text evidence="2">The sequence shown here is derived from an EMBL/GenBank/DDBJ whole genome shotgun (WGS) entry which is preliminary data.</text>
</comment>
<organism evidence="2 3">
    <name type="scientific">Halocaridina rubra</name>
    <name type="common">Hawaiian red shrimp</name>
    <dbReference type="NCBI Taxonomy" id="373956"/>
    <lineage>
        <taxon>Eukaryota</taxon>
        <taxon>Metazoa</taxon>
        <taxon>Ecdysozoa</taxon>
        <taxon>Arthropoda</taxon>
        <taxon>Crustacea</taxon>
        <taxon>Multicrustacea</taxon>
        <taxon>Malacostraca</taxon>
        <taxon>Eumalacostraca</taxon>
        <taxon>Eucarida</taxon>
        <taxon>Decapoda</taxon>
        <taxon>Pleocyemata</taxon>
        <taxon>Caridea</taxon>
        <taxon>Atyoidea</taxon>
        <taxon>Atyidae</taxon>
        <taxon>Halocaridina</taxon>
    </lineage>
</organism>
<gene>
    <name evidence="2" type="ORF">SK128_006606</name>
</gene>
<dbReference type="EMBL" id="JAXCGZ010009189">
    <property type="protein sequence ID" value="KAK7077349.1"/>
    <property type="molecule type" value="Genomic_DNA"/>
</dbReference>
<dbReference type="Proteomes" id="UP001381693">
    <property type="component" value="Unassembled WGS sequence"/>
</dbReference>
<feature type="compositionally biased region" description="Polar residues" evidence="1">
    <location>
        <begin position="294"/>
        <end position="312"/>
    </location>
</feature>
<dbReference type="AlphaFoldDB" id="A0AAN9A7S5"/>
<evidence type="ECO:0000313" key="3">
    <source>
        <dbReference type="Proteomes" id="UP001381693"/>
    </source>
</evidence>